<feature type="transmembrane region" description="Helical" evidence="1">
    <location>
        <begin position="389"/>
        <end position="409"/>
    </location>
</feature>
<evidence type="ECO:0000313" key="2">
    <source>
        <dbReference type="EMBL" id="NER29366.1"/>
    </source>
</evidence>
<name>A0A6B3N6N6_9CYAN</name>
<dbReference type="PRINTS" id="PR00702">
    <property type="entry name" value="ACRIFLAVINRP"/>
</dbReference>
<dbReference type="Gene3D" id="3.30.2090.10">
    <property type="entry name" value="Multidrug efflux transporter AcrB TolC docking domain, DN and DC subdomains"/>
    <property type="match status" value="2"/>
</dbReference>
<dbReference type="AlphaFoldDB" id="A0A6B3N6N6"/>
<feature type="transmembrane region" description="Helical" evidence="1">
    <location>
        <begin position="986"/>
        <end position="1005"/>
    </location>
</feature>
<sequence>MFSLFYRNFRLLILTVIVIFVWGLSSYQALPRLEDPELVSRIAIVKTFFPGASAERVEALVTEKLEQELSEIEEIETYKSTSRTGSSIIEIELFGRVTADEVDPIWSRIRDKLSDAQVELPEGTTEPELDEIEVKAYSLITALTWEQNDPPNHAIMLRSAELLEDKLRILEGTEKTELFGDPKEEIVVEINPAELVTLGLTAQDLSQQIQQSDSKGAAGQLRGTDSNFLIEVDQELDSLDRVRGIPISFGNGSQFTNLGDIALVSKGTAEPPEDIAIISGHPAVTVGVFVESDYRLDQWAKQAHQVLDQFQEQLPSGLELKVIFDQSNYVEARLNKLIINLLFGALLVFVVTLLMMGWQSAVIVSSALPLSILMVFGCMKLMGISLHQMSVTGLIVALGILIDTAIVMVDEVQKHLKQGLKPEAAINKSVRYLAVPLLSSTITTILAFMPIALLPGSVGEFVGTIGLNVILAVSCSLFLSLSVIPALTARLYHYWQRRVAKPSSYRSKRNSKKSYLSSWLETGLSIPLLGSLYNQSVKLTTARPILGVLFALTLPAIGFIQALNLELQFFPYADRDQLQIELELPASASVSQTMFLVKNIRQQVISHPEVMDVHWFVGQNAPRFYYNLTEGRENESNYAQALVQLNSLSSSSLTQKLQAEMDEKFPGARVVVRQFEQGPPFEAPVEMRIYGSDWKRLQELGERARTLLVNVANVTHTRASMSEVLPQLGLQVDEEKARLAGLNNASIAQQLDTTLEGTVGGSILESTEELPVRVRLSNAGRGDLDQITSLDLLPVSPNLGGPGNSPTNLIPLSALGEIELKPQQAKITRYNGQRVNTIQAFITAGTLPSDVLSGFQKQLDSSGFQLPQGYSFEFGGEAEERAEALGGLTSAAGVLVILTVTTLVLSLSSFKLAGLIGGVAIASCGLGLFSVNFFGYPFGFNPIIGTIGLIGVAINDSIVVLSALLEDPEARRGNRQAVSSVVIHSTRHVLTTTLTTMIGFVPLLLDGGESWPPLAVAIAGGVGGATLLALYLIPSAYLLLMKSTNRAV</sequence>
<dbReference type="InterPro" id="IPR027463">
    <property type="entry name" value="AcrB_DN_DC_subdom"/>
</dbReference>
<dbReference type="PANTHER" id="PTHR32063">
    <property type="match status" value="1"/>
</dbReference>
<keyword evidence="1" id="KW-1133">Transmembrane helix</keyword>
<feature type="transmembrane region" description="Helical" evidence="1">
    <location>
        <begin position="912"/>
        <end position="931"/>
    </location>
</feature>
<evidence type="ECO:0000256" key="1">
    <source>
        <dbReference type="SAM" id="Phobius"/>
    </source>
</evidence>
<dbReference type="EMBL" id="JAAHFQ010000356">
    <property type="protein sequence ID" value="NER29366.1"/>
    <property type="molecule type" value="Genomic_DNA"/>
</dbReference>
<keyword evidence="1" id="KW-0812">Transmembrane</keyword>
<feature type="transmembrane region" description="Helical" evidence="1">
    <location>
        <begin position="943"/>
        <end position="965"/>
    </location>
</feature>
<feature type="transmembrane region" description="Helical" evidence="1">
    <location>
        <begin position="545"/>
        <end position="565"/>
    </location>
</feature>
<dbReference type="Gene3D" id="3.30.70.1430">
    <property type="entry name" value="Multidrug efflux transporter AcrB pore domain"/>
    <property type="match status" value="2"/>
</dbReference>
<dbReference type="SUPFAM" id="SSF82714">
    <property type="entry name" value="Multidrug efflux transporter AcrB TolC docking domain, DN and DC subdomains"/>
    <property type="match status" value="2"/>
</dbReference>
<dbReference type="Pfam" id="PF00873">
    <property type="entry name" value="ACR_tran"/>
    <property type="match status" value="1"/>
</dbReference>
<feature type="transmembrane region" description="Helical" evidence="1">
    <location>
        <begin position="337"/>
        <end position="355"/>
    </location>
</feature>
<dbReference type="PANTHER" id="PTHR32063:SF18">
    <property type="entry name" value="CATION EFFLUX SYSTEM PROTEIN"/>
    <property type="match status" value="1"/>
</dbReference>
<dbReference type="GO" id="GO:0005886">
    <property type="term" value="C:plasma membrane"/>
    <property type="evidence" value="ECO:0007669"/>
    <property type="project" value="TreeGrafter"/>
</dbReference>
<dbReference type="Gene3D" id="3.30.70.1320">
    <property type="entry name" value="Multidrug efflux transporter AcrB pore domain like"/>
    <property type="match status" value="1"/>
</dbReference>
<dbReference type="Gene3D" id="3.30.70.1440">
    <property type="entry name" value="Multidrug efflux transporter AcrB pore domain"/>
    <property type="match status" value="1"/>
</dbReference>
<dbReference type="SUPFAM" id="SSF82866">
    <property type="entry name" value="Multidrug efflux transporter AcrB transmembrane domain"/>
    <property type="match status" value="2"/>
</dbReference>
<comment type="caution">
    <text evidence="2">The sequence shown here is derived from an EMBL/GenBank/DDBJ whole genome shotgun (WGS) entry which is preliminary data.</text>
</comment>
<accession>A0A6B3N6N6</accession>
<reference evidence="2" key="1">
    <citation type="submission" date="2019-11" db="EMBL/GenBank/DDBJ databases">
        <title>Genomic insights into an expanded diversity of filamentous marine cyanobacteria reveals the extraordinary biosynthetic potential of Moorea and Okeania.</title>
        <authorList>
            <person name="Ferreira Leao T."/>
            <person name="Wang M."/>
            <person name="Moss N."/>
            <person name="Da Silva R."/>
            <person name="Sanders J."/>
            <person name="Nurk S."/>
            <person name="Gurevich A."/>
            <person name="Humphrey G."/>
            <person name="Reher R."/>
            <person name="Zhu Q."/>
            <person name="Belda-Ferre P."/>
            <person name="Glukhov E."/>
            <person name="Rex R."/>
            <person name="Dorrestein P.C."/>
            <person name="Knight R."/>
            <person name="Pevzner P."/>
            <person name="Gerwick W.H."/>
            <person name="Gerwick L."/>
        </authorList>
    </citation>
    <scope>NUCLEOTIDE SEQUENCE</scope>
    <source>
        <strain evidence="2">SIO1C4</strain>
    </source>
</reference>
<proteinExistence type="predicted"/>
<dbReference type="InterPro" id="IPR001036">
    <property type="entry name" value="Acrflvin-R"/>
</dbReference>
<feature type="transmembrane region" description="Helical" evidence="1">
    <location>
        <begin position="465"/>
        <end position="493"/>
    </location>
</feature>
<gene>
    <name evidence="2" type="ORF">F6J89_17505</name>
</gene>
<feature type="transmembrane region" description="Helical" evidence="1">
    <location>
        <begin position="362"/>
        <end position="383"/>
    </location>
</feature>
<protein>
    <submittedName>
        <fullName evidence="2">Efflux RND transporter permease subunit</fullName>
    </submittedName>
</protein>
<organism evidence="2">
    <name type="scientific">Symploca sp. SIO1C4</name>
    <dbReference type="NCBI Taxonomy" id="2607765"/>
    <lineage>
        <taxon>Bacteria</taxon>
        <taxon>Bacillati</taxon>
        <taxon>Cyanobacteriota</taxon>
        <taxon>Cyanophyceae</taxon>
        <taxon>Coleofasciculales</taxon>
        <taxon>Coleofasciculaceae</taxon>
        <taxon>Symploca</taxon>
    </lineage>
</organism>
<dbReference type="GO" id="GO:0042910">
    <property type="term" value="F:xenobiotic transmembrane transporter activity"/>
    <property type="evidence" value="ECO:0007669"/>
    <property type="project" value="TreeGrafter"/>
</dbReference>
<feature type="transmembrane region" description="Helical" evidence="1">
    <location>
        <begin position="430"/>
        <end position="453"/>
    </location>
</feature>
<keyword evidence="1" id="KW-0472">Membrane</keyword>
<dbReference type="Gene3D" id="1.20.1640.10">
    <property type="entry name" value="Multidrug efflux transporter AcrB transmembrane domain"/>
    <property type="match status" value="2"/>
</dbReference>
<dbReference type="SUPFAM" id="SSF82693">
    <property type="entry name" value="Multidrug efflux transporter AcrB pore domain, PN1, PN2, PC1 and PC2 subdomains"/>
    <property type="match status" value="3"/>
</dbReference>
<feature type="transmembrane region" description="Helical" evidence="1">
    <location>
        <begin position="1011"/>
        <end position="1033"/>
    </location>
</feature>